<evidence type="ECO:0000313" key="1">
    <source>
        <dbReference type="EMBL" id="RDI36267.1"/>
    </source>
</evidence>
<protein>
    <submittedName>
        <fullName evidence="1">Uncharacterized protein</fullName>
    </submittedName>
</protein>
<dbReference type="EMBL" id="QQAW01000011">
    <property type="protein sequence ID" value="RDI36267.1"/>
    <property type="molecule type" value="Genomic_DNA"/>
</dbReference>
<evidence type="ECO:0000313" key="2">
    <source>
        <dbReference type="Proteomes" id="UP000254958"/>
    </source>
</evidence>
<name>A0A370FX90_GLULI</name>
<dbReference type="Proteomes" id="UP000254958">
    <property type="component" value="Unassembled WGS sequence"/>
</dbReference>
<gene>
    <name evidence="1" type="ORF">C7453_11151</name>
</gene>
<keyword evidence="2" id="KW-1185">Reference proteome</keyword>
<accession>A0A370FX90</accession>
<comment type="caution">
    <text evidence="1">The sequence shown here is derived from an EMBL/GenBank/DDBJ whole genome shotgun (WGS) entry which is preliminary data.</text>
</comment>
<proteinExistence type="predicted"/>
<organism evidence="1 2">
    <name type="scientific">Gluconacetobacter liquefaciens</name>
    <name type="common">Acetobacter liquefaciens</name>
    <dbReference type="NCBI Taxonomy" id="89584"/>
    <lineage>
        <taxon>Bacteria</taxon>
        <taxon>Pseudomonadati</taxon>
        <taxon>Pseudomonadota</taxon>
        <taxon>Alphaproteobacteria</taxon>
        <taxon>Acetobacterales</taxon>
        <taxon>Acetobacteraceae</taxon>
        <taxon>Gluconacetobacter</taxon>
    </lineage>
</organism>
<sequence>MRNAVLQVFGRAVLVAVRPGVDRAGSLYPVPA</sequence>
<reference evidence="1 2" key="1">
    <citation type="submission" date="2018-07" db="EMBL/GenBank/DDBJ databases">
        <title>Genomic Encyclopedia of Type Strains, Phase IV (KMG-IV): sequencing the most valuable type-strain genomes for metagenomic binning, comparative biology and taxonomic classification.</title>
        <authorList>
            <person name="Goeker M."/>
        </authorList>
    </citation>
    <scope>NUCLEOTIDE SEQUENCE [LARGE SCALE GENOMIC DNA]</scope>
    <source>
        <strain evidence="1 2">DSM 5603</strain>
    </source>
</reference>
<dbReference type="AlphaFoldDB" id="A0A370FX90"/>